<dbReference type="WormBase" id="SRAE_1000089700">
    <property type="protein sequence ID" value="SRP12116"/>
    <property type="gene ID" value="WBGene00257497"/>
</dbReference>
<reference evidence="10" key="2">
    <citation type="submission" date="2020-12" db="UniProtKB">
        <authorList>
            <consortium name="WormBaseParasite"/>
        </authorList>
    </citation>
    <scope>IDENTIFICATION</scope>
</reference>
<feature type="transmembrane region" description="Helical" evidence="6">
    <location>
        <begin position="558"/>
        <end position="581"/>
    </location>
</feature>
<comment type="similarity">
    <text evidence="5">Belongs to the alkaline phosphatase family.</text>
</comment>
<dbReference type="RefSeq" id="XP_024501829.1">
    <property type="nucleotide sequence ID" value="XM_024647786.1"/>
</dbReference>
<sequence length="594" mass="67077">MLLTQFFPTLLLLLIIVHNSFSQLKEEYNHSFWKALSRDFLENKINYLKSIGVTITKKKKPKNVILFIGDGMGTTITTVSRIFKNQNIPSQKEKPIFDQTPLSFEKFQTSGIVRTHSLDLHVGTSTAGALAMTSGQKTKSGLVNIKATADLKTCKIKDDEKQVNTLVYEALKNKIKVGVVTTTRITHATPAALYAFSKNRSYESDQHFKTDDDRNNCDDIAKQIINYPANKFSVILGGGRSYFLPKNEQDPIYVNVTGSRLDGRNIIKEWKQLSTNHKVLFTRNDLLNKNHSPESNILGVFSPSHLKYYETKDELDKETQPTLEEMTETAIKLLSKNNENGYFLLIEGGLIDVAAHENKGYVAFSETREFDKAILKAQQLTKEIASKDNLSNEEDTLIIVTADHSHPLNFNGFPTRDKSILGSNMAAFAKITAPSDSKSQPNLMFTSGKGFYKMFSKDPIHGGYIRNNLTDEDLMKPDDLTPSCILSDYGSHGGEDVSSFVTGPLSYIFSGNYDNTQIAYNIKYALCLNEKEEFNVCDEVYQKDSEILDETLDTYRTLLVYSLCICLILMLILVFVTFNYFKMKKNYNANNLQL</sequence>
<keyword evidence="6" id="KW-0812">Transmembrane</keyword>
<feature type="binding site" evidence="4">
    <location>
        <position position="187"/>
    </location>
    <ligand>
        <name>Mg(2+)</name>
        <dbReference type="ChEBI" id="CHEBI:18420"/>
    </ligand>
</feature>
<evidence type="ECO:0000256" key="4">
    <source>
        <dbReference type="PIRSR" id="PIRSR601952-2"/>
    </source>
</evidence>
<evidence type="ECO:0000256" key="7">
    <source>
        <dbReference type="SAM" id="SignalP"/>
    </source>
</evidence>
<feature type="binding site" evidence="4">
    <location>
        <position position="352"/>
    </location>
    <ligand>
        <name>Zn(2+)</name>
        <dbReference type="ChEBI" id="CHEBI:29105"/>
        <label>2</label>
    </ligand>
</feature>
<dbReference type="STRING" id="34506.A0A090L3D0"/>
<dbReference type="OMA" id="MDADPTY"/>
<feature type="binding site" evidence="4">
    <location>
        <position position="347"/>
    </location>
    <ligand>
        <name>Mg(2+)</name>
        <dbReference type="ChEBI" id="CHEBI:18420"/>
    </ligand>
</feature>
<accession>A0A090L3D0</accession>
<dbReference type="InterPro" id="IPR017850">
    <property type="entry name" value="Alkaline_phosphatase_core_sf"/>
</dbReference>
<gene>
    <name evidence="8 10 11" type="ORF">SRAE_1000089700</name>
</gene>
<keyword evidence="6" id="KW-0472">Membrane</keyword>
<evidence type="ECO:0000313" key="11">
    <source>
        <dbReference type="WormBase" id="SRAE_1000089700"/>
    </source>
</evidence>
<dbReference type="PANTHER" id="PTHR11596">
    <property type="entry name" value="ALKALINE PHOSPHATASE"/>
    <property type="match status" value="1"/>
</dbReference>
<feature type="binding site" evidence="4">
    <location>
        <position position="356"/>
    </location>
    <ligand>
        <name>Zn(2+)</name>
        <dbReference type="ChEBI" id="CHEBI:29105"/>
        <label>2</label>
    </ligand>
</feature>
<dbReference type="SMART" id="SM00098">
    <property type="entry name" value="alkPPc"/>
    <property type="match status" value="1"/>
</dbReference>
<feature type="binding site" evidence="4">
    <location>
        <position position="70"/>
    </location>
    <ligand>
        <name>Zn(2+)</name>
        <dbReference type="ChEBI" id="CHEBI:29105"/>
        <label>2</label>
    </ligand>
</feature>
<dbReference type="OrthoDB" id="5818554at2759"/>
<feature type="chain" id="PRO_5015030439" description="alkaline phosphatase" evidence="7">
    <location>
        <begin position="23"/>
        <end position="594"/>
    </location>
</feature>
<feature type="active site" description="Phosphoserine intermediate" evidence="3">
    <location>
        <position position="125"/>
    </location>
</feature>
<evidence type="ECO:0000256" key="6">
    <source>
        <dbReference type="SAM" id="Phobius"/>
    </source>
</evidence>
<dbReference type="WBParaSite" id="SRAE_1000089700.1">
    <property type="protein sequence ID" value="SRAE_1000089700.1"/>
    <property type="gene ID" value="WBGene00257497"/>
</dbReference>
<keyword evidence="4" id="KW-0460">Magnesium</keyword>
<keyword evidence="6" id="KW-1133">Transmembrane helix</keyword>
<dbReference type="GO" id="GO:0046872">
    <property type="term" value="F:metal ion binding"/>
    <property type="evidence" value="ECO:0007669"/>
    <property type="project" value="UniProtKB-KW"/>
</dbReference>
<keyword evidence="2" id="KW-0597">Phosphoprotein</keyword>
<dbReference type="GeneID" id="36374992"/>
<dbReference type="CTD" id="36374992"/>
<dbReference type="InterPro" id="IPR001952">
    <property type="entry name" value="Alkaline_phosphatase"/>
</dbReference>
<dbReference type="Gene3D" id="3.40.720.10">
    <property type="entry name" value="Alkaline Phosphatase, subunit A"/>
    <property type="match status" value="1"/>
</dbReference>
<dbReference type="PRINTS" id="PR00113">
    <property type="entry name" value="ALKPHPHTASE"/>
</dbReference>
<feature type="binding site" evidence="4">
    <location>
        <position position="189"/>
    </location>
    <ligand>
        <name>Mg(2+)</name>
        <dbReference type="ChEBI" id="CHEBI:18420"/>
    </ligand>
</feature>
<dbReference type="CDD" id="cd16012">
    <property type="entry name" value="ALP"/>
    <property type="match status" value="1"/>
</dbReference>
<feature type="binding site" evidence="4">
    <location>
        <position position="492"/>
    </location>
    <ligand>
        <name>Zn(2+)</name>
        <dbReference type="ChEBI" id="CHEBI:29105"/>
        <label>2</label>
    </ligand>
</feature>
<feature type="binding site" evidence="4">
    <location>
        <position position="70"/>
    </location>
    <ligand>
        <name>Mg(2+)</name>
        <dbReference type="ChEBI" id="CHEBI:18420"/>
    </ligand>
</feature>
<keyword evidence="4" id="KW-0862">Zinc</keyword>
<keyword evidence="7" id="KW-0732">Signal</keyword>
<dbReference type="EMBL" id="LN609528">
    <property type="protein sequence ID" value="CEF62627.1"/>
    <property type="molecule type" value="Genomic_DNA"/>
</dbReference>
<name>A0A090L3D0_STRRB</name>
<evidence type="ECO:0000256" key="1">
    <source>
        <dbReference type="ARBA" id="ARBA00012647"/>
    </source>
</evidence>
<dbReference type="EC" id="3.1.3.1" evidence="1"/>
<evidence type="ECO:0000313" key="9">
    <source>
        <dbReference type="Proteomes" id="UP000035682"/>
    </source>
</evidence>
<evidence type="ECO:0000313" key="10">
    <source>
        <dbReference type="WBParaSite" id="SRAE_1000089700.1"/>
    </source>
</evidence>
<evidence type="ECO:0000256" key="3">
    <source>
        <dbReference type="PIRSR" id="PIRSR601952-1"/>
    </source>
</evidence>
<keyword evidence="4" id="KW-0479">Metal-binding</keyword>
<feature type="binding site" evidence="4">
    <location>
        <position position="404"/>
    </location>
    <ligand>
        <name>Zn(2+)</name>
        <dbReference type="ChEBI" id="CHEBI:29105"/>
        <label>2</label>
    </ligand>
</feature>
<evidence type="ECO:0000313" key="8">
    <source>
        <dbReference type="EMBL" id="CEF62627.1"/>
    </source>
</evidence>
<organism evidence="8">
    <name type="scientific">Strongyloides ratti</name>
    <name type="common">Parasitic roundworm</name>
    <dbReference type="NCBI Taxonomy" id="34506"/>
    <lineage>
        <taxon>Eukaryota</taxon>
        <taxon>Metazoa</taxon>
        <taxon>Ecdysozoa</taxon>
        <taxon>Nematoda</taxon>
        <taxon>Chromadorea</taxon>
        <taxon>Rhabditida</taxon>
        <taxon>Tylenchina</taxon>
        <taxon>Panagrolaimomorpha</taxon>
        <taxon>Strongyloidoidea</taxon>
        <taxon>Strongyloididae</taxon>
        <taxon>Strongyloides</taxon>
    </lineage>
</organism>
<comment type="cofactor">
    <cofactor evidence="4">
        <name>Mg(2+)</name>
        <dbReference type="ChEBI" id="CHEBI:18420"/>
    </cofactor>
    <text evidence="4">Binds 1 Mg(2+) ion.</text>
</comment>
<dbReference type="Proteomes" id="UP000035682">
    <property type="component" value="Unplaced"/>
</dbReference>
<dbReference type="GO" id="GO:0004035">
    <property type="term" value="F:alkaline phosphatase activity"/>
    <property type="evidence" value="ECO:0007669"/>
    <property type="project" value="UniProtKB-EC"/>
</dbReference>
<evidence type="ECO:0000256" key="5">
    <source>
        <dbReference type="RuleBase" id="RU003946"/>
    </source>
</evidence>
<feature type="signal peptide" evidence="7">
    <location>
        <begin position="1"/>
        <end position="22"/>
    </location>
</feature>
<dbReference type="Pfam" id="PF00245">
    <property type="entry name" value="Alk_phosphatase"/>
    <property type="match status" value="1"/>
</dbReference>
<protein>
    <recommendedName>
        <fullName evidence="1">alkaline phosphatase</fullName>
        <ecNumber evidence="1">3.1.3.1</ecNumber>
    </recommendedName>
</protein>
<dbReference type="PANTHER" id="PTHR11596:SF5">
    <property type="entry name" value="ALKALINE PHOSPHATASE"/>
    <property type="match status" value="1"/>
</dbReference>
<reference evidence="8 9" key="1">
    <citation type="submission" date="2014-09" db="EMBL/GenBank/DDBJ databases">
        <authorList>
            <person name="Martin A.A."/>
        </authorList>
    </citation>
    <scope>NUCLEOTIDE SEQUENCE</scope>
    <source>
        <strain evidence="9">ED321</strain>
        <strain evidence="8">ED321 Heterogonic</strain>
    </source>
</reference>
<comment type="cofactor">
    <cofactor evidence="4">
        <name>Zn(2+)</name>
        <dbReference type="ChEBI" id="CHEBI:29105"/>
    </cofactor>
    <text evidence="4">Binds 2 Zn(2+) ions.</text>
</comment>
<keyword evidence="9" id="KW-1185">Reference proteome</keyword>
<dbReference type="AlphaFoldDB" id="A0A090L3D0"/>
<dbReference type="SUPFAM" id="SSF53649">
    <property type="entry name" value="Alkaline phosphatase-like"/>
    <property type="match status" value="1"/>
</dbReference>
<evidence type="ECO:0000256" key="2">
    <source>
        <dbReference type="ARBA" id="ARBA00022553"/>
    </source>
</evidence>
<proteinExistence type="inferred from homology"/>
<feature type="binding site" evidence="4">
    <location>
        <position position="403"/>
    </location>
    <ligand>
        <name>Zn(2+)</name>
        <dbReference type="ChEBI" id="CHEBI:29105"/>
        <label>2</label>
    </ligand>
</feature>